<dbReference type="InterPro" id="IPR036034">
    <property type="entry name" value="PDZ_sf"/>
</dbReference>
<dbReference type="CDD" id="cd00136">
    <property type="entry name" value="PDZ_canonical"/>
    <property type="match status" value="1"/>
</dbReference>
<dbReference type="STRING" id="6184.A0A430Q9N7"/>
<accession>A0A430Q9N7</accession>
<feature type="compositionally biased region" description="Polar residues" evidence="1">
    <location>
        <begin position="1341"/>
        <end position="1353"/>
    </location>
</feature>
<dbReference type="EMBL" id="QMKO01002184">
    <property type="protein sequence ID" value="RTG84420.1"/>
    <property type="molecule type" value="Genomic_DNA"/>
</dbReference>
<feature type="compositionally biased region" description="Polar residues" evidence="1">
    <location>
        <begin position="8"/>
        <end position="23"/>
    </location>
</feature>
<protein>
    <submittedName>
        <fullName evidence="4">Uncharacterized protein</fullName>
    </submittedName>
</protein>
<dbReference type="SMART" id="SM01132">
    <property type="entry name" value="DIL"/>
    <property type="match status" value="1"/>
</dbReference>
<dbReference type="PROSITE" id="PS50200">
    <property type="entry name" value="RA"/>
    <property type="match status" value="1"/>
</dbReference>
<feature type="domain" description="Ras-associating" evidence="3">
    <location>
        <begin position="92"/>
        <end position="149"/>
    </location>
</feature>
<dbReference type="InterPro" id="IPR001478">
    <property type="entry name" value="PDZ"/>
</dbReference>
<dbReference type="InterPro" id="IPR000159">
    <property type="entry name" value="RA_dom"/>
</dbReference>
<feature type="compositionally biased region" description="Polar residues" evidence="1">
    <location>
        <begin position="34"/>
        <end position="45"/>
    </location>
</feature>
<organism evidence="4 5">
    <name type="scientific">Schistosoma bovis</name>
    <name type="common">Blood fluke</name>
    <dbReference type="NCBI Taxonomy" id="6184"/>
    <lineage>
        <taxon>Eukaryota</taxon>
        <taxon>Metazoa</taxon>
        <taxon>Spiralia</taxon>
        <taxon>Lophotrochozoa</taxon>
        <taxon>Platyhelminthes</taxon>
        <taxon>Trematoda</taxon>
        <taxon>Digenea</taxon>
        <taxon>Strigeidida</taxon>
        <taxon>Schistosomatoidea</taxon>
        <taxon>Schistosomatidae</taxon>
        <taxon>Schistosoma</taxon>
    </lineage>
</organism>
<dbReference type="Proteomes" id="UP000290809">
    <property type="component" value="Unassembled WGS sequence"/>
</dbReference>
<feature type="region of interest" description="Disordered" evidence="1">
    <location>
        <begin position="1321"/>
        <end position="1353"/>
    </location>
</feature>
<dbReference type="PROSITE" id="PS50106">
    <property type="entry name" value="PDZ"/>
    <property type="match status" value="1"/>
</dbReference>
<evidence type="ECO:0000259" key="3">
    <source>
        <dbReference type="PROSITE" id="PS50200"/>
    </source>
</evidence>
<dbReference type="Gene3D" id="3.10.20.90">
    <property type="entry name" value="Phosphatidylinositol 3-kinase Catalytic Subunit, Chain A, domain 1"/>
    <property type="match status" value="1"/>
</dbReference>
<comment type="caution">
    <text evidence="4">The sequence shown here is derived from an EMBL/GenBank/DDBJ whole genome shotgun (WGS) entry which is preliminary data.</text>
</comment>
<sequence>MLNRVANLGSNSQISRGNTLTNERNSEKKKRSIFRTSRSASKSRQNISSSAIWNNHSSSNIRYDNSNNKDNDFFSYPKDLSWEQIITNDGFKKHFLKIFCEKVREGDHFKTIRINGSTTAGSVVKELVDTYYLKYGTRDDFGLYEIIGHIQPVPSLHLSATPIWSFTERNTRQIDLNENIISLLQNTIPGYGLCRRLELRPVNSDYNTSGSMFMKESRSVDGSQASLRGSVSTSQTTLNSSRSCTPVNGITHFKDSRRGRAFRGVQIPHGPYFLLLRGNQPDRDVLLHDVTKLIIDNAMQSYMTIGYGKHVDIRLYPTPSEMNSSEGDCIIAKVVGYNVLNTSNNSSKESLVFLEPWDQGIDPTVSSSGSVTPNNFHRIQDNIEIYVNDNLVKPSCSLKFQRQQLRPGDLVFFGSRKRGYVYLFKDPRCIPDHKLELSFTKNDTGSINNMEINRNVKTIKTNVSIDNDITPRSSEHDSLSGYSSSVLEDMKQYKAIPALNELEWIIEPLLVPLKISDSTLSTSVSTSSLSSSISQKLISLDALGVWDIETDSILEPWRSACLLSLLIRAIGLTKLRNDNTTVTTSSVNTHKNINNIVKNGINTKNPGFNTLRNNSIEHLFKQITSILSNYQKRVGLTESGRIVFQFWLSLFFYDLAVYLTPNWLTHDINCPSVGTVDVKDNKSSLLSQSTTPSSENRHQNTFKSDLSLNHLFGELSAPETLAEIEEIRKLSYTLADQIIDQLIKTTYHSISPYISALYQSSPHDSPLRSQPDRIYFTSPTEWTCSRSELSKWLDRLASCFDAAFYPSGGTPTSVLNDNENLSTNSDSAHSFVSNKSHNGILFNNRVNNQQQYRRTYQQSNQLVSNLQKYSETSDLSMSGGDSDMDNEYYSGCNKPVQMKNLNVPDDEVFSTDCSKNNSMQSVDHSFSHHSMNSTMNRIEAIFWRRLLANISYEILNTILFTGTVKIDHETGTQLLNGINWLDSWLRIRRLDKHKRPLNILIQVANLLATPRKQLLKMTWNEMREAYSYIPPALLRFLLEEYEEGFGAQNANSWSIDEKDAAVVDEDPTDLIEIALKGWRSKERLLPGKTYANQSPTYKPVDPYGLCNQSAMQTCINQLDGKLSATDLIEIALKGWRSKERLLPGKTYANQSPTYKPVDPYGLCNQSAMQTCINQLDGKLSDFDYHSSLLSCFIIYNNKFTLFVNMCNNKNNYSFYNDLAIQSPVIYFRWQELMRGFPPPRVMPQIHINHNHPFNRSTIRNKLAIANRKRLPIRSNNGRMSISPSVMNQNTTLIENSEFSPLPNKTQTSQFDNSMKSIDKTSKFSNDMKPKPSSGEPVWGGSHSSGMNNPQDTSMDSKQKALYYLKGLAASIGGIDLIANANGDQDFLSSESKYSNNLQMGSKVNDYPQENVYHSQVFNRKVTSPHWQNQMLETNRTEIPVSPWYHDPRLQVPNGLSQSLGDFNNGFRPPSNAPSLSRLNMDQLNETANDWKQYRMSLLGQGLDKIRTSKAGSRSVTPRLISNRNVSSSMSNLAINQFKIPDMIIQEAADNISEVVSELDRGRDTDSDAMSSVNLLDINPERELSDVLTRSGLGNSVSNVTLYKEPNSGFGLVLVDGERTSLDQPGIFVKSVAPNSVAEMNGTFRLGDRILAINGRDLTSMTYKE</sequence>
<evidence type="ECO:0000313" key="4">
    <source>
        <dbReference type="EMBL" id="RTG84420.1"/>
    </source>
</evidence>
<dbReference type="Pfam" id="PF00788">
    <property type="entry name" value="RA"/>
    <property type="match status" value="1"/>
</dbReference>
<feature type="domain" description="PDZ" evidence="2">
    <location>
        <begin position="1598"/>
        <end position="1664"/>
    </location>
</feature>
<name>A0A430Q9N7_SCHBO</name>
<dbReference type="InterPro" id="IPR002710">
    <property type="entry name" value="Dilute_dom"/>
</dbReference>
<evidence type="ECO:0000313" key="5">
    <source>
        <dbReference type="Proteomes" id="UP000290809"/>
    </source>
</evidence>
<dbReference type="PANTHER" id="PTHR42264:SF3">
    <property type="entry name" value="F-BOX DOMAIN-CONTAINING PROTEIN-RELATED"/>
    <property type="match status" value="1"/>
</dbReference>
<reference evidence="4 5" key="1">
    <citation type="journal article" date="2019" name="PLoS Pathog.">
        <title>Genome sequence of the bovine parasite Schistosoma bovis Tanzania.</title>
        <authorList>
            <person name="Oey H."/>
            <person name="Zakrzewski M."/>
            <person name="Gobert G."/>
            <person name="Gravermann K."/>
            <person name="Stoye J."/>
            <person name="Jones M."/>
            <person name="Mcmanus D."/>
            <person name="Krause L."/>
        </authorList>
    </citation>
    <scope>NUCLEOTIDE SEQUENCE [LARGE SCALE GENOMIC DNA]</scope>
    <source>
        <strain evidence="4 5">TAN1997</strain>
    </source>
</reference>
<dbReference type="PANTHER" id="PTHR42264">
    <property type="entry name" value="EPHRIN_REC_LIKE DOMAIN-CONTAINING PROTEIN"/>
    <property type="match status" value="1"/>
</dbReference>
<dbReference type="SUPFAM" id="SSF54236">
    <property type="entry name" value="Ubiquitin-like"/>
    <property type="match status" value="1"/>
</dbReference>
<dbReference type="Gene3D" id="2.30.42.10">
    <property type="match status" value="1"/>
</dbReference>
<keyword evidence="5" id="KW-1185">Reference proteome</keyword>
<evidence type="ECO:0000259" key="2">
    <source>
        <dbReference type="PROSITE" id="PS50106"/>
    </source>
</evidence>
<dbReference type="SUPFAM" id="SSF50156">
    <property type="entry name" value="PDZ domain-like"/>
    <property type="match status" value="1"/>
</dbReference>
<dbReference type="GO" id="GO:0007165">
    <property type="term" value="P:signal transduction"/>
    <property type="evidence" value="ECO:0007669"/>
    <property type="project" value="InterPro"/>
</dbReference>
<evidence type="ECO:0000256" key="1">
    <source>
        <dbReference type="SAM" id="MobiDB-lite"/>
    </source>
</evidence>
<gene>
    <name evidence="4" type="ORF">DC041_0000763</name>
</gene>
<proteinExistence type="predicted"/>
<dbReference type="InterPro" id="IPR029071">
    <property type="entry name" value="Ubiquitin-like_domsf"/>
</dbReference>
<dbReference type="Pfam" id="PF00595">
    <property type="entry name" value="PDZ"/>
    <property type="match status" value="1"/>
</dbReference>
<feature type="region of interest" description="Disordered" evidence="1">
    <location>
        <begin position="1"/>
        <end position="48"/>
    </location>
</feature>